<dbReference type="PANTHER" id="PTHR23021">
    <property type="entry name" value="SERPENTINE RECEPTOR, CLASS T"/>
    <property type="match status" value="1"/>
</dbReference>
<evidence type="ECO:0000256" key="1">
    <source>
        <dbReference type="SAM" id="Phobius"/>
    </source>
</evidence>
<keyword evidence="1" id="KW-0812">Transmembrane</keyword>
<dbReference type="STRING" id="31234.E3NIF2"/>
<evidence type="ECO:0000313" key="3">
    <source>
        <dbReference type="Proteomes" id="UP000008281"/>
    </source>
</evidence>
<accession>E3NIF2</accession>
<organism evidence="3">
    <name type="scientific">Caenorhabditis remanei</name>
    <name type="common">Caenorhabditis vulgaris</name>
    <dbReference type="NCBI Taxonomy" id="31234"/>
    <lineage>
        <taxon>Eukaryota</taxon>
        <taxon>Metazoa</taxon>
        <taxon>Ecdysozoa</taxon>
        <taxon>Nematoda</taxon>
        <taxon>Chromadorea</taxon>
        <taxon>Rhabditida</taxon>
        <taxon>Rhabditina</taxon>
        <taxon>Rhabditomorpha</taxon>
        <taxon>Rhabditoidea</taxon>
        <taxon>Rhabditidae</taxon>
        <taxon>Peloderinae</taxon>
        <taxon>Caenorhabditis</taxon>
    </lineage>
</organism>
<feature type="transmembrane region" description="Helical" evidence="1">
    <location>
        <begin position="35"/>
        <end position="59"/>
    </location>
</feature>
<dbReference type="Pfam" id="PF10321">
    <property type="entry name" value="7TM_GPCR_Srt"/>
    <property type="match status" value="1"/>
</dbReference>
<name>E3NIF2_CAERE</name>
<evidence type="ECO:0008006" key="4">
    <source>
        <dbReference type="Google" id="ProtNLM"/>
    </source>
</evidence>
<proteinExistence type="predicted"/>
<reference evidence="2" key="1">
    <citation type="submission" date="2007-07" db="EMBL/GenBank/DDBJ databases">
        <title>PCAP assembly of the Caenorhabditis remanei genome.</title>
        <authorList>
            <consortium name="The Caenorhabditis remanei Sequencing Consortium"/>
            <person name="Wilson R.K."/>
        </authorList>
    </citation>
    <scope>NUCLEOTIDE SEQUENCE [LARGE SCALE GENOMIC DNA]</scope>
    <source>
        <strain evidence="2">PB4641</strain>
    </source>
</reference>
<dbReference type="eggNOG" id="ENOG502TJKI">
    <property type="taxonomic scope" value="Eukaryota"/>
</dbReference>
<keyword evidence="3" id="KW-1185">Reference proteome</keyword>
<protein>
    <recommendedName>
        <fullName evidence="4">G protein-coupled receptor</fullName>
    </recommendedName>
</protein>
<feature type="transmembrane region" description="Helical" evidence="1">
    <location>
        <begin position="71"/>
        <end position="95"/>
    </location>
</feature>
<keyword evidence="1" id="KW-0472">Membrane</keyword>
<dbReference type="InterPro" id="IPR019425">
    <property type="entry name" value="7TM_GPCR_serpentine_rcpt_Srt"/>
</dbReference>
<dbReference type="EMBL" id="DS268700">
    <property type="protein sequence ID" value="EFO98967.1"/>
    <property type="molecule type" value="Genomic_DNA"/>
</dbReference>
<dbReference type="InParanoid" id="E3NIF2"/>
<dbReference type="HOGENOM" id="CLU_053041_3_1_1"/>
<sequence>MERLIRYGSVDAIPYYNCSWKSSEEWNEMGLKRPVLGWFLVLFGGTVEILYLPILYIIFKTKLIRYACYRLMVFLALTDMSATVCSSIISGILYIQGAVFCTYPTFEYIAGGFAISDYSPRYEEIKIFIFPDTWCMACAINISLFTNRVCSIAFHEYIDVIEGKLTYFSMVISGIYGMYILFFTPIICFNSVALAWISEPLSEREESQEADEMVRTKQRTSIGMGMFDIFRTTGKSIKKRIFKFD</sequence>
<dbReference type="OrthoDB" id="5873245at2759"/>
<dbReference type="AlphaFoldDB" id="E3NIF2"/>
<feature type="transmembrane region" description="Helical" evidence="1">
    <location>
        <begin position="175"/>
        <end position="197"/>
    </location>
</feature>
<dbReference type="Proteomes" id="UP000008281">
    <property type="component" value="Unassembled WGS sequence"/>
</dbReference>
<dbReference type="SUPFAM" id="SSF81321">
    <property type="entry name" value="Family A G protein-coupled receptor-like"/>
    <property type="match status" value="1"/>
</dbReference>
<evidence type="ECO:0000313" key="2">
    <source>
        <dbReference type="EMBL" id="EFO98967.1"/>
    </source>
</evidence>
<gene>
    <name evidence="2" type="ORF">CRE_06168</name>
</gene>
<dbReference type="OMA" id="FEGRRTY"/>
<dbReference type="PANTHER" id="PTHR23021:SF31">
    <property type="entry name" value="SERPENTINE RECEPTOR, CLASS T"/>
    <property type="match status" value="1"/>
</dbReference>
<keyword evidence="1" id="KW-1133">Transmembrane helix</keyword>